<dbReference type="InterPro" id="IPR003660">
    <property type="entry name" value="HAMP_dom"/>
</dbReference>
<proteinExistence type="inferred from homology"/>
<keyword evidence="5" id="KW-0812">Transmembrane</keyword>
<keyword evidence="5" id="KW-0472">Membrane</keyword>
<evidence type="ECO:0000256" key="2">
    <source>
        <dbReference type="ARBA" id="ARBA00029447"/>
    </source>
</evidence>
<keyword evidence="4" id="KW-0175">Coiled coil</keyword>
<feature type="transmembrane region" description="Helical" evidence="5">
    <location>
        <begin position="15"/>
        <end position="34"/>
    </location>
</feature>
<feature type="coiled-coil region" evidence="4">
    <location>
        <begin position="288"/>
        <end position="350"/>
    </location>
</feature>
<dbReference type="Gene3D" id="1.10.287.950">
    <property type="entry name" value="Methyl-accepting chemotaxis protein"/>
    <property type="match status" value="1"/>
</dbReference>
<dbReference type="Pfam" id="PF00015">
    <property type="entry name" value="MCPsignal"/>
    <property type="match status" value="1"/>
</dbReference>
<evidence type="ECO:0000256" key="4">
    <source>
        <dbReference type="SAM" id="Coils"/>
    </source>
</evidence>
<dbReference type="Pfam" id="PF12729">
    <property type="entry name" value="4HB_MCP_1"/>
    <property type="match status" value="1"/>
</dbReference>
<feature type="domain" description="HAMP" evidence="7">
    <location>
        <begin position="213"/>
        <end position="268"/>
    </location>
</feature>
<dbReference type="InterPro" id="IPR024478">
    <property type="entry name" value="HlyB_4HB_MCP"/>
</dbReference>
<evidence type="ECO:0000256" key="3">
    <source>
        <dbReference type="PROSITE-ProRule" id="PRU00284"/>
    </source>
</evidence>
<dbReference type="PROSITE" id="PS50885">
    <property type="entry name" value="HAMP"/>
    <property type="match status" value="1"/>
</dbReference>
<name>A0ABW8TH93_9CLOT</name>
<dbReference type="PRINTS" id="PR00260">
    <property type="entry name" value="CHEMTRNSDUCR"/>
</dbReference>
<comment type="similarity">
    <text evidence="2">Belongs to the methyl-accepting chemotaxis (MCP) protein family.</text>
</comment>
<dbReference type="PANTHER" id="PTHR32089">
    <property type="entry name" value="METHYL-ACCEPTING CHEMOTAXIS PROTEIN MCPB"/>
    <property type="match status" value="1"/>
</dbReference>
<evidence type="ECO:0000313" key="9">
    <source>
        <dbReference type="Proteomes" id="UP001623592"/>
    </source>
</evidence>
<feature type="transmembrane region" description="Helical" evidence="5">
    <location>
        <begin position="191"/>
        <end position="211"/>
    </location>
</feature>
<dbReference type="InterPro" id="IPR004090">
    <property type="entry name" value="Chemotax_Me-accpt_rcpt"/>
</dbReference>
<dbReference type="SUPFAM" id="SSF58104">
    <property type="entry name" value="Methyl-accepting chemotaxis protein (MCP) signaling domain"/>
    <property type="match status" value="1"/>
</dbReference>
<keyword evidence="5" id="KW-1133">Transmembrane helix</keyword>
<protein>
    <submittedName>
        <fullName evidence="8">Methyl-accepting chemotaxis protein</fullName>
    </submittedName>
</protein>
<feature type="domain" description="Methyl-accepting transducer" evidence="6">
    <location>
        <begin position="287"/>
        <end position="545"/>
    </location>
</feature>
<keyword evidence="1 3" id="KW-0807">Transducer</keyword>
<evidence type="ECO:0000256" key="5">
    <source>
        <dbReference type="SAM" id="Phobius"/>
    </source>
</evidence>
<evidence type="ECO:0000256" key="1">
    <source>
        <dbReference type="ARBA" id="ARBA00023224"/>
    </source>
</evidence>
<comment type="caution">
    <text evidence="8">The sequence shown here is derived from an EMBL/GenBank/DDBJ whole genome shotgun (WGS) entry which is preliminary data.</text>
</comment>
<organism evidence="8 9">
    <name type="scientific">Clostridium neuense</name>
    <dbReference type="NCBI Taxonomy" id="1728934"/>
    <lineage>
        <taxon>Bacteria</taxon>
        <taxon>Bacillati</taxon>
        <taxon>Bacillota</taxon>
        <taxon>Clostridia</taxon>
        <taxon>Eubacteriales</taxon>
        <taxon>Clostridiaceae</taxon>
        <taxon>Clostridium</taxon>
    </lineage>
</organism>
<keyword evidence="9" id="KW-1185">Reference proteome</keyword>
<dbReference type="EMBL" id="JBJIAA010000013">
    <property type="protein sequence ID" value="MFL0251847.1"/>
    <property type="molecule type" value="Genomic_DNA"/>
</dbReference>
<accession>A0ABW8TH93</accession>
<dbReference type="InterPro" id="IPR004089">
    <property type="entry name" value="MCPsignal_dom"/>
</dbReference>
<gene>
    <name evidence="8" type="ORF">ACJDT4_15625</name>
</gene>
<sequence>MKFINTIKINTKLTIIFLVLFICVSILGFVDIVYSKKILNGAESIYKYNIMSVHYLVDIKEDIKEENKIILEAINSKNSYSLKGYVTKVNTMDERSNRAIKDYGEVGAEGEEDTVFKNLKSNLGVYVKNKKQAIVLLEANKYNEASKLFYGKISPTEKKMLSILEQGRQINMKEAKEVAEKNELAYNSIKVIVILCVIVLIILCLFVIIVLKLTVVKPLINAVKYLKVISKGDFTENIPYVYKLRQDEIGQIIDGIISMKDCTKGLIENIDKEILNVENISVNVGKNVEVLNENIEQVSAATEELSASSEETAASAGEMLAVSKKIGKSIQNISEKAEEASSKTEKISKKAIDIKGSVEESQERNYKIFIDTKKKLEKAIESAKIVKQISILSQTIMGIMEKTNLLALNASIEAARAGEQGKGFSVVADEIRKLSKQSKNEAQKIQDVTAKVIGSVENLSNSSNDFLNFMSTDVEEDYNYMIKIAENYSNDAKLMGKTITGFSVTAKDLLISIEGMIKTIEGVARASEEEAQGTVDIANSTMKISEKSNSTLKEALKAKESAEKLRVALLKFKI</sequence>
<dbReference type="Proteomes" id="UP001623592">
    <property type="component" value="Unassembled WGS sequence"/>
</dbReference>
<reference evidence="8 9" key="1">
    <citation type="submission" date="2024-11" db="EMBL/GenBank/DDBJ databases">
        <authorList>
            <person name="Heng Y.C."/>
            <person name="Lim A.C.H."/>
            <person name="Lee J.K.Y."/>
            <person name="Kittelmann S."/>
        </authorList>
    </citation>
    <scope>NUCLEOTIDE SEQUENCE [LARGE SCALE GENOMIC DNA]</scope>
    <source>
        <strain evidence="8 9">WILCCON 0114</strain>
    </source>
</reference>
<dbReference type="PROSITE" id="PS50111">
    <property type="entry name" value="CHEMOTAXIS_TRANSDUC_2"/>
    <property type="match status" value="1"/>
</dbReference>
<evidence type="ECO:0000259" key="7">
    <source>
        <dbReference type="PROSITE" id="PS50885"/>
    </source>
</evidence>
<evidence type="ECO:0000313" key="8">
    <source>
        <dbReference type="EMBL" id="MFL0251847.1"/>
    </source>
</evidence>
<dbReference type="RefSeq" id="WP_406788497.1">
    <property type="nucleotide sequence ID" value="NZ_JBJIAA010000013.1"/>
</dbReference>
<dbReference type="Gene3D" id="1.10.8.500">
    <property type="entry name" value="HAMP domain in histidine kinase"/>
    <property type="match status" value="1"/>
</dbReference>
<dbReference type="PANTHER" id="PTHR32089:SF112">
    <property type="entry name" value="LYSOZYME-LIKE PROTEIN-RELATED"/>
    <property type="match status" value="1"/>
</dbReference>
<dbReference type="SMART" id="SM00283">
    <property type="entry name" value="MA"/>
    <property type="match status" value="1"/>
</dbReference>
<evidence type="ECO:0000259" key="6">
    <source>
        <dbReference type="PROSITE" id="PS50111"/>
    </source>
</evidence>